<dbReference type="InterPro" id="IPR003661">
    <property type="entry name" value="HisK_dim/P_dom"/>
</dbReference>
<keyword evidence="7" id="KW-0418">Kinase</keyword>
<comment type="catalytic activity">
    <reaction evidence="1">
        <text>ATP + protein L-histidine = ADP + protein N-phospho-L-histidine.</text>
        <dbReference type="EC" id="2.7.13.3"/>
    </reaction>
</comment>
<keyword evidence="9" id="KW-0902">Two-component regulatory system</keyword>
<keyword evidence="10 11" id="KW-0472">Membrane</keyword>
<dbReference type="SMART" id="SM00388">
    <property type="entry name" value="HisKA"/>
    <property type="match status" value="1"/>
</dbReference>
<gene>
    <name evidence="14" type="ORF">METZ01_LOCUS48677</name>
</gene>
<dbReference type="SUPFAM" id="SSF47384">
    <property type="entry name" value="Homodimeric domain of signal transducing histidine kinase"/>
    <property type="match status" value="1"/>
</dbReference>
<dbReference type="InterPro" id="IPR003594">
    <property type="entry name" value="HATPase_dom"/>
</dbReference>
<evidence type="ECO:0000256" key="2">
    <source>
        <dbReference type="ARBA" id="ARBA00004370"/>
    </source>
</evidence>
<dbReference type="InterPro" id="IPR005467">
    <property type="entry name" value="His_kinase_dom"/>
</dbReference>
<evidence type="ECO:0000256" key="5">
    <source>
        <dbReference type="ARBA" id="ARBA00022679"/>
    </source>
</evidence>
<feature type="domain" description="Histidine kinase" evidence="12">
    <location>
        <begin position="252"/>
        <end position="467"/>
    </location>
</feature>
<comment type="subcellular location">
    <subcellularLocation>
        <location evidence="2">Membrane</location>
    </subcellularLocation>
</comment>
<evidence type="ECO:0000256" key="8">
    <source>
        <dbReference type="ARBA" id="ARBA00022989"/>
    </source>
</evidence>
<evidence type="ECO:0000256" key="11">
    <source>
        <dbReference type="SAM" id="Phobius"/>
    </source>
</evidence>
<evidence type="ECO:0000259" key="13">
    <source>
        <dbReference type="PROSITE" id="PS50885"/>
    </source>
</evidence>
<dbReference type="InterPro" id="IPR036890">
    <property type="entry name" value="HATPase_C_sf"/>
</dbReference>
<feature type="transmembrane region" description="Helical" evidence="11">
    <location>
        <begin position="20"/>
        <end position="42"/>
    </location>
</feature>
<dbReference type="SUPFAM" id="SSF158472">
    <property type="entry name" value="HAMP domain-like"/>
    <property type="match status" value="1"/>
</dbReference>
<dbReference type="PROSITE" id="PS50109">
    <property type="entry name" value="HIS_KIN"/>
    <property type="match status" value="1"/>
</dbReference>
<dbReference type="SMART" id="SM00304">
    <property type="entry name" value="HAMP"/>
    <property type="match status" value="1"/>
</dbReference>
<sequence>MTTVTEERRSIRPVGLRTRISMAFAISGLILSVVLAGVTMVLSREQFIEAREESAAAIAVNNAVRLNNQLTPDATVEDLPSMLDSLTSLEGSQPLVRLRADWLLAPEFGRGDIPGVLTALVDDGQPGQIRAIVAGRPQLVIGIPLPSFDAAYYVVVDLDGVADTLGSIRIILLSAGAATTLLGAVIGWWASRRTLRPLRRVSEAARAIAGGRLDTRLERQADPDLDNLADSFNGMVEALETRIRRDARFASEVSHELRSPLMTLTTTVGVLEARRDQFSERSRTALDLLSQDLARFSRMVEDLLEISRFDAGAASLELTEINVSNFVHASLRAAHLDHVDVTDGFGGRPVMIDADKRRLARVMANLLGNATHHGGGLTGVFMERDSEVVRIGIDDDGPGVPASEREQIFDRFSRGSSAGRRGGTSGAGLGLSLVWEDIRLHAGRVWVEDRYDGGSGARFVIELPLPLDDPTAAIT</sequence>
<dbReference type="InterPro" id="IPR050428">
    <property type="entry name" value="TCS_sensor_his_kinase"/>
</dbReference>
<accession>A0A381S3T5</accession>
<organism evidence="14">
    <name type="scientific">marine metagenome</name>
    <dbReference type="NCBI Taxonomy" id="408172"/>
    <lineage>
        <taxon>unclassified sequences</taxon>
        <taxon>metagenomes</taxon>
        <taxon>ecological metagenomes</taxon>
    </lineage>
</organism>
<dbReference type="Gene3D" id="3.30.565.10">
    <property type="entry name" value="Histidine kinase-like ATPase, C-terminal domain"/>
    <property type="match status" value="1"/>
</dbReference>
<dbReference type="SUPFAM" id="SSF55874">
    <property type="entry name" value="ATPase domain of HSP90 chaperone/DNA topoisomerase II/histidine kinase"/>
    <property type="match status" value="1"/>
</dbReference>
<dbReference type="CDD" id="cd00082">
    <property type="entry name" value="HisKA"/>
    <property type="match status" value="1"/>
</dbReference>
<evidence type="ECO:0000256" key="4">
    <source>
        <dbReference type="ARBA" id="ARBA00022553"/>
    </source>
</evidence>
<dbReference type="PANTHER" id="PTHR45436">
    <property type="entry name" value="SENSOR HISTIDINE KINASE YKOH"/>
    <property type="match status" value="1"/>
</dbReference>
<evidence type="ECO:0000256" key="3">
    <source>
        <dbReference type="ARBA" id="ARBA00012438"/>
    </source>
</evidence>
<feature type="domain" description="HAMP" evidence="13">
    <location>
        <begin position="192"/>
        <end position="244"/>
    </location>
</feature>
<dbReference type="GO" id="GO:0000155">
    <property type="term" value="F:phosphorelay sensor kinase activity"/>
    <property type="evidence" value="ECO:0007669"/>
    <property type="project" value="InterPro"/>
</dbReference>
<dbReference type="PROSITE" id="PS50885">
    <property type="entry name" value="HAMP"/>
    <property type="match status" value="1"/>
</dbReference>
<reference evidence="14" key="1">
    <citation type="submission" date="2018-05" db="EMBL/GenBank/DDBJ databases">
        <authorList>
            <person name="Lanie J.A."/>
            <person name="Ng W.-L."/>
            <person name="Kazmierczak K.M."/>
            <person name="Andrzejewski T.M."/>
            <person name="Davidsen T.M."/>
            <person name="Wayne K.J."/>
            <person name="Tettelin H."/>
            <person name="Glass J.I."/>
            <person name="Rusch D."/>
            <person name="Podicherti R."/>
            <person name="Tsui H.-C.T."/>
            <person name="Winkler M.E."/>
        </authorList>
    </citation>
    <scope>NUCLEOTIDE SEQUENCE</scope>
</reference>
<evidence type="ECO:0000256" key="9">
    <source>
        <dbReference type="ARBA" id="ARBA00023012"/>
    </source>
</evidence>
<dbReference type="InterPro" id="IPR036097">
    <property type="entry name" value="HisK_dim/P_sf"/>
</dbReference>
<dbReference type="InterPro" id="IPR003660">
    <property type="entry name" value="HAMP_dom"/>
</dbReference>
<evidence type="ECO:0000256" key="10">
    <source>
        <dbReference type="ARBA" id="ARBA00023136"/>
    </source>
</evidence>
<dbReference type="PANTHER" id="PTHR45436:SF5">
    <property type="entry name" value="SENSOR HISTIDINE KINASE TRCS"/>
    <property type="match status" value="1"/>
</dbReference>
<dbReference type="PRINTS" id="PR00344">
    <property type="entry name" value="BCTRLSENSOR"/>
</dbReference>
<feature type="transmembrane region" description="Helical" evidence="11">
    <location>
        <begin position="168"/>
        <end position="190"/>
    </location>
</feature>
<evidence type="ECO:0000256" key="6">
    <source>
        <dbReference type="ARBA" id="ARBA00022692"/>
    </source>
</evidence>
<dbReference type="AlphaFoldDB" id="A0A381S3T5"/>
<proteinExistence type="predicted"/>
<dbReference type="Pfam" id="PF02518">
    <property type="entry name" value="HATPase_c"/>
    <property type="match status" value="1"/>
</dbReference>
<dbReference type="SMART" id="SM00387">
    <property type="entry name" value="HATPase_c"/>
    <property type="match status" value="1"/>
</dbReference>
<dbReference type="EMBL" id="UINC01002358">
    <property type="protein sequence ID" value="SUZ95823.1"/>
    <property type="molecule type" value="Genomic_DNA"/>
</dbReference>
<dbReference type="CDD" id="cd06225">
    <property type="entry name" value="HAMP"/>
    <property type="match status" value="1"/>
</dbReference>
<dbReference type="Gene3D" id="6.10.340.10">
    <property type="match status" value="1"/>
</dbReference>
<evidence type="ECO:0000259" key="12">
    <source>
        <dbReference type="PROSITE" id="PS50109"/>
    </source>
</evidence>
<evidence type="ECO:0000256" key="1">
    <source>
        <dbReference type="ARBA" id="ARBA00000085"/>
    </source>
</evidence>
<keyword evidence="8 11" id="KW-1133">Transmembrane helix</keyword>
<dbReference type="Gene3D" id="1.10.287.130">
    <property type="match status" value="1"/>
</dbReference>
<dbReference type="Pfam" id="PF00672">
    <property type="entry name" value="HAMP"/>
    <property type="match status" value="1"/>
</dbReference>
<name>A0A381S3T5_9ZZZZ</name>
<dbReference type="EC" id="2.7.13.3" evidence="3"/>
<dbReference type="Pfam" id="PF00512">
    <property type="entry name" value="HisKA"/>
    <property type="match status" value="1"/>
</dbReference>
<keyword evidence="5" id="KW-0808">Transferase</keyword>
<keyword evidence="6 11" id="KW-0812">Transmembrane</keyword>
<dbReference type="GO" id="GO:0005886">
    <property type="term" value="C:plasma membrane"/>
    <property type="evidence" value="ECO:0007669"/>
    <property type="project" value="TreeGrafter"/>
</dbReference>
<dbReference type="InterPro" id="IPR004358">
    <property type="entry name" value="Sig_transdc_His_kin-like_C"/>
</dbReference>
<keyword evidence="4" id="KW-0597">Phosphoprotein</keyword>
<evidence type="ECO:0000313" key="14">
    <source>
        <dbReference type="EMBL" id="SUZ95823.1"/>
    </source>
</evidence>
<evidence type="ECO:0000256" key="7">
    <source>
        <dbReference type="ARBA" id="ARBA00022777"/>
    </source>
</evidence>
<protein>
    <recommendedName>
        <fullName evidence="3">histidine kinase</fullName>
        <ecNumber evidence="3">2.7.13.3</ecNumber>
    </recommendedName>
</protein>